<sequence>TWSNCSRQCGKGFKTRNVNCTKLHYSSGKLVSKALVADEHCKGPKPRARR</sequence>
<protein>
    <submittedName>
        <fullName evidence="1">Uncharacterized protein</fullName>
    </submittedName>
</protein>
<keyword evidence="2" id="KW-1185">Reference proteome</keyword>
<evidence type="ECO:0000313" key="2">
    <source>
        <dbReference type="Proteomes" id="UP000708208"/>
    </source>
</evidence>
<dbReference type="AlphaFoldDB" id="A0A8J2IYW3"/>
<comment type="caution">
    <text evidence="1">The sequence shown here is derived from an EMBL/GenBank/DDBJ whole genome shotgun (WGS) entry which is preliminary data.</text>
</comment>
<proteinExistence type="predicted"/>
<accession>A0A8J2IYW3</accession>
<evidence type="ECO:0000313" key="1">
    <source>
        <dbReference type="EMBL" id="CAG7645438.1"/>
    </source>
</evidence>
<dbReference type="Pfam" id="PF19030">
    <property type="entry name" value="TSP1_ADAMTS"/>
    <property type="match status" value="1"/>
</dbReference>
<reference evidence="1" key="1">
    <citation type="submission" date="2021-06" db="EMBL/GenBank/DDBJ databases">
        <authorList>
            <person name="Hodson N. C."/>
            <person name="Mongue J. A."/>
            <person name="Jaron S. K."/>
        </authorList>
    </citation>
    <scope>NUCLEOTIDE SEQUENCE</scope>
</reference>
<dbReference type="Proteomes" id="UP000708208">
    <property type="component" value="Unassembled WGS sequence"/>
</dbReference>
<feature type="non-terminal residue" evidence="1">
    <location>
        <position position="50"/>
    </location>
</feature>
<dbReference type="OrthoDB" id="5948003at2759"/>
<dbReference type="EMBL" id="CAJVCH010002678">
    <property type="protein sequence ID" value="CAG7645438.1"/>
    <property type="molecule type" value="Genomic_DNA"/>
</dbReference>
<feature type="non-terminal residue" evidence="1">
    <location>
        <position position="1"/>
    </location>
</feature>
<name>A0A8J2IYW3_9HEXA</name>
<organism evidence="1 2">
    <name type="scientific">Allacma fusca</name>
    <dbReference type="NCBI Taxonomy" id="39272"/>
    <lineage>
        <taxon>Eukaryota</taxon>
        <taxon>Metazoa</taxon>
        <taxon>Ecdysozoa</taxon>
        <taxon>Arthropoda</taxon>
        <taxon>Hexapoda</taxon>
        <taxon>Collembola</taxon>
        <taxon>Symphypleona</taxon>
        <taxon>Sminthuridae</taxon>
        <taxon>Allacma</taxon>
    </lineage>
</organism>
<gene>
    <name evidence="1" type="ORF">AFUS01_LOCUS544</name>
</gene>